<dbReference type="EMBL" id="DOGS01000319">
    <property type="protein sequence ID" value="HBQ50316.1"/>
    <property type="molecule type" value="Genomic_DNA"/>
</dbReference>
<evidence type="ECO:0000313" key="2">
    <source>
        <dbReference type="Proteomes" id="UP000263957"/>
    </source>
</evidence>
<evidence type="ECO:0008006" key="3">
    <source>
        <dbReference type="Google" id="ProtNLM"/>
    </source>
</evidence>
<protein>
    <recommendedName>
        <fullName evidence="3">ParA family protein</fullName>
    </recommendedName>
</protein>
<name>A0A356WBV4_9PROT</name>
<dbReference type="Proteomes" id="UP000263957">
    <property type="component" value="Unassembled WGS sequence"/>
</dbReference>
<proteinExistence type="predicted"/>
<reference evidence="1 2" key="1">
    <citation type="journal article" date="2018" name="Nat. Biotechnol.">
        <title>A standardized bacterial taxonomy based on genome phylogeny substantially revises the tree of life.</title>
        <authorList>
            <person name="Parks D.H."/>
            <person name="Chuvochina M."/>
            <person name="Waite D.W."/>
            <person name="Rinke C."/>
            <person name="Skarshewski A."/>
            <person name="Chaumeil P.A."/>
            <person name="Hugenholtz P."/>
        </authorList>
    </citation>
    <scope>NUCLEOTIDE SEQUENCE [LARGE SCALE GENOMIC DNA]</scope>
    <source>
        <strain evidence="1">UBA10378</strain>
    </source>
</reference>
<organism evidence="1 2">
    <name type="scientific">Hyphomonas atlantica</name>
    <dbReference type="NCBI Taxonomy" id="1280948"/>
    <lineage>
        <taxon>Bacteria</taxon>
        <taxon>Pseudomonadati</taxon>
        <taxon>Pseudomonadota</taxon>
        <taxon>Alphaproteobacteria</taxon>
        <taxon>Hyphomonadales</taxon>
        <taxon>Hyphomonadaceae</taxon>
        <taxon>Hyphomonas</taxon>
    </lineage>
</organism>
<accession>A0A356WBV4</accession>
<dbReference type="AlphaFoldDB" id="A0A356WBV4"/>
<gene>
    <name evidence="1" type="ORF">DD728_15815</name>
</gene>
<sequence length="276" mass="30134">MSEAIIVANRTGGQGKTVAAQLMIWGMEVGGLEPRRIAIDSIGEGSKSKFGKFCKRVREIRVSPDEKSLRSDSKAMLAHWDAVGKELLNGGAVIDVGANVIDSIFAWAAARNAGSVLAQRKAPPVTLVVPTQAQAQALEDALHLLERSISEGGNLQITRRVLLLNEAFGGFDTYGTNEDFTRLQRMKEEHGLRIGRLRKCTSALWPFIERLYLNMADVAEMDPSDMEKKFGLNPFEAAGAQVDFLQWALESLRMLNSLGLTPDNPRDQGGDVSLPA</sequence>
<evidence type="ECO:0000313" key="1">
    <source>
        <dbReference type="EMBL" id="HBQ50316.1"/>
    </source>
</evidence>
<comment type="caution">
    <text evidence="1">The sequence shown here is derived from an EMBL/GenBank/DDBJ whole genome shotgun (WGS) entry which is preliminary data.</text>
</comment>